<protein>
    <submittedName>
        <fullName evidence="2">Uncharacterized protein</fullName>
    </submittedName>
</protein>
<comment type="caution">
    <text evidence="2">The sequence shown here is derived from an EMBL/GenBank/DDBJ whole genome shotgun (WGS) entry which is preliminary data.</text>
</comment>
<evidence type="ECO:0000313" key="3">
    <source>
        <dbReference type="Proteomes" id="UP000887159"/>
    </source>
</evidence>
<gene>
    <name evidence="2" type="ORF">TNCV_4903491</name>
</gene>
<dbReference type="AlphaFoldDB" id="A0A8X6SD59"/>
<reference evidence="2" key="1">
    <citation type="submission" date="2020-08" db="EMBL/GenBank/DDBJ databases">
        <title>Multicomponent nature underlies the extraordinary mechanical properties of spider dragline silk.</title>
        <authorList>
            <person name="Kono N."/>
            <person name="Nakamura H."/>
            <person name="Mori M."/>
            <person name="Yoshida Y."/>
            <person name="Ohtoshi R."/>
            <person name="Malay A.D."/>
            <person name="Moran D.A.P."/>
            <person name="Tomita M."/>
            <person name="Numata K."/>
            <person name="Arakawa K."/>
        </authorList>
    </citation>
    <scope>NUCLEOTIDE SEQUENCE</scope>
</reference>
<evidence type="ECO:0000313" key="2">
    <source>
        <dbReference type="EMBL" id="GFY07107.1"/>
    </source>
</evidence>
<dbReference type="Proteomes" id="UP000887159">
    <property type="component" value="Unassembled WGS sequence"/>
</dbReference>
<dbReference type="EMBL" id="BMAU01021267">
    <property type="protein sequence ID" value="GFY07107.1"/>
    <property type="molecule type" value="Genomic_DNA"/>
</dbReference>
<keyword evidence="3" id="KW-1185">Reference proteome</keyword>
<name>A0A8X6SD59_TRICX</name>
<feature type="compositionally biased region" description="Basic and acidic residues" evidence="1">
    <location>
        <begin position="39"/>
        <end position="57"/>
    </location>
</feature>
<proteinExistence type="predicted"/>
<evidence type="ECO:0000256" key="1">
    <source>
        <dbReference type="SAM" id="MobiDB-lite"/>
    </source>
</evidence>
<sequence length="87" mass="10525">MIEKIVEIWIWKTREEVYRRDETVIPNTSSYNLRPRRGAKVESRDQPMRRGHNKEEQFDPEEAGRNNSTDPTCKNKFNRVKIKLYMI</sequence>
<feature type="region of interest" description="Disordered" evidence="1">
    <location>
        <begin position="28"/>
        <end position="74"/>
    </location>
</feature>
<organism evidence="2 3">
    <name type="scientific">Trichonephila clavipes</name>
    <name type="common">Golden silk orbweaver</name>
    <name type="synonym">Nephila clavipes</name>
    <dbReference type="NCBI Taxonomy" id="2585209"/>
    <lineage>
        <taxon>Eukaryota</taxon>
        <taxon>Metazoa</taxon>
        <taxon>Ecdysozoa</taxon>
        <taxon>Arthropoda</taxon>
        <taxon>Chelicerata</taxon>
        <taxon>Arachnida</taxon>
        <taxon>Araneae</taxon>
        <taxon>Araneomorphae</taxon>
        <taxon>Entelegynae</taxon>
        <taxon>Araneoidea</taxon>
        <taxon>Nephilidae</taxon>
        <taxon>Trichonephila</taxon>
    </lineage>
</organism>
<accession>A0A8X6SD59</accession>